<protein>
    <submittedName>
        <fullName evidence="6">Surfeit locus protein 6 domain-containing protein</fullName>
    </submittedName>
</protein>
<feature type="compositionally biased region" description="Basic and acidic residues" evidence="4">
    <location>
        <begin position="100"/>
        <end position="119"/>
    </location>
</feature>
<evidence type="ECO:0000313" key="7">
    <source>
        <dbReference type="Proteomes" id="UP001201812"/>
    </source>
</evidence>
<evidence type="ECO:0000259" key="5">
    <source>
        <dbReference type="Pfam" id="PF04935"/>
    </source>
</evidence>
<keyword evidence="7" id="KW-1185">Reference proteome</keyword>
<evidence type="ECO:0000313" key="6">
    <source>
        <dbReference type="EMBL" id="KAI1716375.1"/>
    </source>
</evidence>
<evidence type="ECO:0000256" key="4">
    <source>
        <dbReference type="SAM" id="MobiDB-lite"/>
    </source>
</evidence>
<evidence type="ECO:0000256" key="2">
    <source>
        <dbReference type="ARBA" id="ARBA00005904"/>
    </source>
</evidence>
<feature type="region of interest" description="Disordered" evidence="4">
    <location>
        <begin position="252"/>
        <end position="302"/>
    </location>
</feature>
<comment type="similarity">
    <text evidence="2">Belongs to the SURF6 family.</text>
</comment>
<dbReference type="InterPro" id="IPR007019">
    <property type="entry name" value="SURF6"/>
</dbReference>
<evidence type="ECO:0000256" key="3">
    <source>
        <dbReference type="ARBA" id="ARBA00023242"/>
    </source>
</evidence>
<dbReference type="Proteomes" id="UP001201812">
    <property type="component" value="Unassembled WGS sequence"/>
</dbReference>
<dbReference type="PANTHER" id="PTHR14369:SF0">
    <property type="entry name" value="SURFEIT LOCUS PROTEIN 6"/>
    <property type="match status" value="1"/>
</dbReference>
<dbReference type="EMBL" id="JAKKPZ010000010">
    <property type="protein sequence ID" value="KAI1716375.1"/>
    <property type="molecule type" value="Genomic_DNA"/>
</dbReference>
<feature type="compositionally biased region" description="Basic residues" evidence="4">
    <location>
        <begin position="252"/>
        <end position="276"/>
    </location>
</feature>
<dbReference type="PANTHER" id="PTHR14369">
    <property type="entry name" value="SURFEIT LOCUS PROTEIN 6"/>
    <property type="match status" value="1"/>
</dbReference>
<dbReference type="InterPro" id="IPR029190">
    <property type="entry name" value="Rrp14/SURF6_C"/>
</dbReference>
<comment type="subcellular location">
    <subcellularLocation>
        <location evidence="1">Nucleus</location>
    </subcellularLocation>
</comment>
<gene>
    <name evidence="6" type="ORF">DdX_07422</name>
</gene>
<feature type="compositionally biased region" description="Basic residues" evidence="4">
    <location>
        <begin position="290"/>
        <end position="302"/>
    </location>
</feature>
<dbReference type="AlphaFoldDB" id="A0AAD4N4K7"/>
<dbReference type="GO" id="GO:0005730">
    <property type="term" value="C:nucleolus"/>
    <property type="evidence" value="ECO:0007669"/>
    <property type="project" value="TreeGrafter"/>
</dbReference>
<dbReference type="GO" id="GO:0003723">
    <property type="term" value="F:RNA binding"/>
    <property type="evidence" value="ECO:0007669"/>
    <property type="project" value="TreeGrafter"/>
</dbReference>
<sequence length="302" mass="34979">MDDQIIRDVRDTNDKITANLDLIPISSWGFDTTIMNKLRNQKHSAANNLLSKSEKMQLSNNKKQYIARGTGTIRNNVSEVMTWMAEDSQLSVMKPKNGHIKPDAKVKAENGSAREKQIETSKAFQQKVSTKEPKAKIHKVENAISPNENETKPEDVVKVGDIAYSALNFSTAPVEKKKLTKMESRNKFAGKDYQRLLKKVEKRNERLDNIREKDPEKAKNIEQHIQWERVMNRAKGQKVKDNVDLLKKGLKSKMKQKIKSKKMWKERTKKVKKFQNKKQERRDANIEKRKVGKKDRKAKKGK</sequence>
<organism evidence="6 7">
    <name type="scientific">Ditylenchus destructor</name>
    <dbReference type="NCBI Taxonomy" id="166010"/>
    <lineage>
        <taxon>Eukaryota</taxon>
        <taxon>Metazoa</taxon>
        <taxon>Ecdysozoa</taxon>
        <taxon>Nematoda</taxon>
        <taxon>Chromadorea</taxon>
        <taxon>Rhabditida</taxon>
        <taxon>Tylenchina</taxon>
        <taxon>Tylenchomorpha</taxon>
        <taxon>Sphaerularioidea</taxon>
        <taxon>Anguinidae</taxon>
        <taxon>Anguininae</taxon>
        <taxon>Ditylenchus</taxon>
    </lineage>
</organism>
<dbReference type="Pfam" id="PF04935">
    <property type="entry name" value="SURF6"/>
    <property type="match status" value="1"/>
</dbReference>
<name>A0AAD4N4K7_9BILA</name>
<feature type="region of interest" description="Disordered" evidence="4">
    <location>
        <begin position="94"/>
        <end position="135"/>
    </location>
</feature>
<dbReference type="GO" id="GO:0003677">
    <property type="term" value="F:DNA binding"/>
    <property type="evidence" value="ECO:0007669"/>
    <property type="project" value="TreeGrafter"/>
</dbReference>
<accession>A0AAD4N4K7</accession>
<feature type="domain" description="Ribosomal RNA-processing protein 14/surfeit locus protein 6 C-terminal" evidence="5">
    <location>
        <begin position="113"/>
        <end position="299"/>
    </location>
</feature>
<feature type="compositionally biased region" description="Basic and acidic residues" evidence="4">
    <location>
        <begin position="277"/>
        <end position="289"/>
    </location>
</feature>
<evidence type="ECO:0000256" key="1">
    <source>
        <dbReference type="ARBA" id="ARBA00004123"/>
    </source>
</evidence>
<dbReference type="GO" id="GO:0042273">
    <property type="term" value="P:ribosomal large subunit biogenesis"/>
    <property type="evidence" value="ECO:0007669"/>
    <property type="project" value="TreeGrafter"/>
</dbReference>
<comment type="caution">
    <text evidence="6">The sequence shown here is derived from an EMBL/GenBank/DDBJ whole genome shotgun (WGS) entry which is preliminary data.</text>
</comment>
<reference evidence="6" key="1">
    <citation type="submission" date="2022-01" db="EMBL/GenBank/DDBJ databases">
        <title>Genome Sequence Resource for Two Populations of Ditylenchus destructor, the Migratory Endoparasitic Phytonematode.</title>
        <authorList>
            <person name="Zhang H."/>
            <person name="Lin R."/>
            <person name="Xie B."/>
        </authorList>
    </citation>
    <scope>NUCLEOTIDE SEQUENCE</scope>
    <source>
        <strain evidence="6">BazhouSP</strain>
    </source>
</reference>
<proteinExistence type="inferred from homology"/>
<dbReference type="GO" id="GO:0042274">
    <property type="term" value="P:ribosomal small subunit biogenesis"/>
    <property type="evidence" value="ECO:0007669"/>
    <property type="project" value="TreeGrafter"/>
</dbReference>
<keyword evidence="3" id="KW-0539">Nucleus</keyword>